<name>A0A5R8Y4Z4_9BACT</name>
<organism evidence="1 2">
    <name type="scientific">Arcobacter arenosus</name>
    <dbReference type="NCBI Taxonomy" id="2576037"/>
    <lineage>
        <taxon>Bacteria</taxon>
        <taxon>Pseudomonadati</taxon>
        <taxon>Campylobacterota</taxon>
        <taxon>Epsilonproteobacteria</taxon>
        <taxon>Campylobacterales</taxon>
        <taxon>Arcobacteraceae</taxon>
        <taxon>Arcobacter</taxon>
    </lineage>
</organism>
<evidence type="ECO:0000313" key="1">
    <source>
        <dbReference type="EMBL" id="TLP41048.1"/>
    </source>
</evidence>
<comment type="caution">
    <text evidence="1">The sequence shown here is derived from an EMBL/GenBank/DDBJ whole genome shotgun (WGS) entry which is preliminary data.</text>
</comment>
<gene>
    <name evidence="1" type="ORF">FDK22_03240</name>
</gene>
<dbReference type="AlphaFoldDB" id="A0A5R8Y4Z4"/>
<reference evidence="1 2" key="1">
    <citation type="submission" date="2019-05" db="EMBL/GenBank/DDBJ databases">
        <title>Arcobacter sp. nov., isolated from sea sediment.</title>
        <authorList>
            <person name="Kim W."/>
        </authorList>
    </citation>
    <scope>NUCLEOTIDE SEQUENCE [LARGE SCALE GENOMIC DNA]</scope>
    <source>
        <strain evidence="1 2">CAU 1517</strain>
    </source>
</reference>
<dbReference type="EMBL" id="VANU01000001">
    <property type="protein sequence ID" value="TLP41048.1"/>
    <property type="molecule type" value="Genomic_DNA"/>
</dbReference>
<sequence>MQNQKDTLKILNCDKSTLSRYVKNGELQRFKKGRNTFYDEHEVAALVKKIEANKKRVGIEIKPKEKIKLPPKIEQETQVLAANSKLTALGIEILSTATKDLIDMGLYEQCDKQILLCYALSAQAYNHYYVKSLECGVLLSGDTHESEDGTLTVELNRATVHPYHKMMLDHQKMMLNYSDRLGLNPLARTKLETKEKKEKGILDILNEE</sequence>
<keyword evidence="2" id="KW-1185">Reference proteome</keyword>
<evidence type="ECO:0000313" key="2">
    <source>
        <dbReference type="Proteomes" id="UP000308901"/>
    </source>
</evidence>
<dbReference type="Pfam" id="PF05119">
    <property type="entry name" value="Terminase_4"/>
    <property type="match status" value="1"/>
</dbReference>
<dbReference type="RefSeq" id="WP_138151450.1">
    <property type="nucleotide sequence ID" value="NZ_VANU01000001.1"/>
</dbReference>
<dbReference type="Proteomes" id="UP000308901">
    <property type="component" value="Unassembled WGS sequence"/>
</dbReference>
<proteinExistence type="predicted"/>
<dbReference type="InterPro" id="IPR006448">
    <property type="entry name" value="Phage_term_ssu_P27"/>
</dbReference>
<evidence type="ECO:0008006" key="3">
    <source>
        <dbReference type="Google" id="ProtNLM"/>
    </source>
</evidence>
<dbReference type="OrthoDB" id="2199560at2"/>
<protein>
    <recommendedName>
        <fullName evidence="3">Terminase</fullName>
    </recommendedName>
</protein>
<accession>A0A5R8Y4Z4</accession>